<proteinExistence type="predicted"/>
<dbReference type="EMBL" id="QFWQ01000004">
    <property type="protein sequence ID" value="RCS30345.1"/>
    <property type="molecule type" value="Genomic_DNA"/>
</dbReference>
<dbReference type="InterPro" id="IPR000253">
    <property type="entry name" value="FHA_dom"/>
</dbReference>
<evidence type="ECO:0000259" key="2">
    <source>
        <dbReference type="PROSITE" id="PS50006"/>
    </source>
</evidence>
<dbReference type="Gene3D" id="2.60.200.20">
    <property type="match status" value="1"/>
</dbReference>
<evidence type="ECO:0000313" key="4">
    <source>
        <dbReference type="Proteomes" id="UP000252387"/>
    </source>
</evidence>
<keyword evidence="1" id="KW-0472">Membrane</keyword>
<feature type="transmembrane region" description="Helical" evidence="1">
    <location>
        <begin position="127"/>
        <end position="145"/>
    </location>
</feature>
<protein>
    <submittedName>
        <fullName evidence="3">FHA domain-containing protein</fullName>
    </submittedName>
</protein>
<keyword evidence="4" id="KW-1185">Reference proteome</keyword>
<dbReference type="InterPro" id="IPR008984">
    <property type="entry name" value="SMAD_FHA_dom_sf"/>
</dbReference>
<name>A0A368KH78_9GAMM</name>
<keyword evidence="1" id="KW-1133">Transmembrane helix</keyword>
<reference evidence="3 4" key="1">
    <citation type="submission" date="2018-05" db="EMBL/GenBank/DDBJ databases">
        <title>Draft genome sequence of Rhodanobacter denitrificans Yn1 isolated from gold copper mine.</title>
        <authorList>
            <person name="Yang N."/>
            <person name="Mazhar H.S."/>
            <person name="Rensing C."/>
        </authorList>
    </citation>
    <scope>NUCLEOTIDE SEQUENCE [LARGE SCALE GENOMIC DNA]</scope>
    <source>
        <strain evidence="3 4">Yn1</strain>
    </source>
</reference>
<dbReference type="PROSITE" id="PS50006">
    <property type="entry name" value="FHA_DOMAIN"/>
    <property type="match status" value="1"/>
</dbReference>
<sequence length="148" mass="16381">MRQYASDAQEGQAGRISAHEPVLEGSSHGFVGRRFVLRPGRHTIGRRVDNEIVVDDLSVSGCHAWITNQQGHCVIMNTLSTNGTFVNDRRIHEVVLRHGDHVRLGQVEFVFLTREHGKRVDASWRRIAGIAVALAGLGAIAWWVLGSP</sequence>
<dbReference type="OrthoDB" id="9815482at2"/>
<evidence type="ECO:0000256" key="1">
    <source>
        <dbReference type="SAM" id="Phobius"/>
    </source>
</evidence>
<dbReference type="SMART" id="SM00240">
    <property type="entry name" value="FHA"/>
    <property type="match status" value="1"/>
</dbReference>
<gene>
    <name evidence="3" type="ORF">DEO45_05785</name>
</gene>
<dbReference type="PANTHER" id="PTHR23308">
    <property type="entry name" value="NUCLEAR INHIBITOR OF PROTEIN PHOSPHATASE-1"/>
    <property type="match status" value="1"/>
</dbReference>
<dbReference type="SUPFAM" id="SSF49879">
    <property type="entry name" value="SMAD/FHA domain"/>
    <property type="match status" value="1"/>
</dbReference>
<accession>A0A368KH78</accession>
<dbReference type="InterPro" id="IPR050923">
    <property type="entry name" value="Cell_Proc_Reg/RNA_Proc"/>
</dbReference>
<evidence type="ECO:0000313" key="3">
    <source>
        <dbReference type="EMBL" id="RCS30345.1"/>
    </source>
</evidence>
<organism evidence="3 4">
    <name type="scientific">Rhodanobacter denitrificans</name>
    <dbReference type="NCBI Taxonomy" id="666685"/>
    <lineage>
        <taxon>Bacteria</taxon>
        <taxon>Pseudomonadati</taxon>
        <taxon>Pseudomonadota</taxon>
        <taxon>Gammaproteobacteria</taxon>
        <taxon>Lysobacterales</taxon>
        <taxon>Rhodanobacteraceae</taxon>
        <taxon>Rhodanobacter</taxon>
    </lineage>
</organism>
<dbReference type="Pfam" id="PF00498">
    <property type="entry name" value="FHA"/>
    <property type="match status" value="1"/>
</dbReference>
<feature type="domain" description="FHA" evidence="2">
    <location>
        <begin position="42"/>
        <end position="91"/>
    </location>
</feature>
<dbReference type="CDD" id="cd00060">
    <property type="entry name" value="FHA"/>
    <property type="match status" value="1"/>
</dbReference>
<keyword evidence="1" id="KW-0812">Transmembrane</keyword>
<dbReference type="AlphaFoldDB" id="A0A368KH78"/>
<comment type="caution">
    <text evidence="3">The sequence shown here is derived from an EMBL/GenBank/DDBJ whole genome shotgun (WGS) entry which is preliminary data.</text>
</comment>
<dbReference type="Proteomes" id="UP000252387">
    <property type="component" value="Unassembled WGS sequence"/>
</dbReference>